<dbReference type="PANTHER" id="PTHR30292">
    <property type="entry name" value="UNCHARACTERIZED PROTEIN YBGL-RELATED"/>
    <property type="match status" value="1"/>
</dbReference>
<proteinExistence type="predicted"/>
<dbReference type="PANTHER" id="PTHR30292:SF0">
    <property type="entry name" value="5-OXOPROLINASE SUBUNIT A"/>
    <property type="match status" value="1"/>
</dbReference>
<dbReference type="AlphaFoldDB" id="A0A1M6N5J1"/>
<keyword evidence="2" id="KW-1185">Reference proteome</keyword>
<name>A0A1M6N5J1_9FLAO</name>
<sequence length="241" mass="26450">MKTIEINCDVGEGTKGEERLFPYITSCSIACGGHTGDRDSMRRALLLAKRHGVRVGAHPSYPDRANFGRKSLALAAPELQKSIVQQVCELQAVAAEEDMRLDHIKPHGALYNDMAANQDLAAVVLSGLADFKKSLRILVPFASKIEAEALKQGFAIAYEVFADRNYNPDLSLVARNEPGALILSPEKVLEHITGIIKFQQVKTISGELRKIKADTFCVHGDTPAAYEIVSYIRQHIPNPNT</sequence>
<dbReference type="GO" id="GO:0005975">
    <property type="term" value="P:carbohydrate metabolic process"/>
    <property type="evidence" value="ECO:0007669"/>
    <property type="project" value="InterPro"/>
</dbReference>
<dbReference type="InterPro" id="IPR005501">
    <property type="entry name" value="LamB/YcsF/PxpA-like"/>
</dbReference>
<dbReference type="NCBIfam" id="NF003814">
    <property type="entry name" value="PRK05406.1-3"/>
    <property type="match status" value="1"/>
</dbReference>
<evidence type="ECO:0000313" key="2">
    <source>
        <dbReference type="Proteomes" id="UP000184543"/>
    </source>
</evidence>
<reference evidence="2" key="1">
    <citation type="submission" date="2016-11" db="EMBL/GenBank/DDBJ databases">
        <authorList>
            <person name="Varghese N."/>
            <person name="Submissions S."/>
        </authorList>
    </citation>
    <scope>NUCLEOTIDE SEQUENCE [LARGE SCALE GENOMIC DNA]</scope>
    <source>
        <strain evidence="2">DSM 19858</strain>
    </source>
</reference>
<dbReference type="InterPro" id="IPR011330">
    <property type="entry name" value="Glyco_hydro/deAcase_b/a-brl"/>
</dbReference>
<dbReference type="Proteomes" id="UP000184543">
    <property type="component" value="Unassembled WGS sequence"/>
</dbReference>
<dbReference type="CDD" id="cd10801">
    <property type="entry name" value="LamB_YcsF_like_1"/>
    <property type="match status" value="1"/>
</dbReference>
<dbReference type="RefSeq" id="WP_072995417.1">
    <property type="nucleotide sequence ID" value="NZ_FQYU01000012.1"/>
</dbReference>
<dbReference type="OrthoDB" id="9773478at2"/>
<organism evidence="1 2">
    <name type="scientific">Pseudozobellia thermophila</name>
    <dbReference type="NCBI Taxonomy" id="192903"/>
    <lineage>
        <taxon>Bacteria</taxon>
        <taxon>Pseudomonadati</taxon>
        <taxon>Bacteroidota</taxon>
        <taxon>Flavobacteriia</taxon>
        <taxon>Flavobacteriales</taxon>
        <taxon>Flavobacteriaceae</taxon>
        <taxon>Pseudozobellia</taxon>
    </lineage>
</organism>
<protein>
    <submittedName>
        <fullName evidence="1">UPF0271 protein</fullName>
    </submittedName>
</protein>
<dbReference type="NCBIfam" id="NF003816">
    <property type="entry name" value="PRK05406.1-5"/>
    <property type="match status" value="1"/>
</dbReference>
<dbReference type="STRING" id="192903.SAMN04488513_11233"/>
<dbReference type="SUPFAM" id="SSF88713">
    <property type="entry name" value="Glycoside hydrolase/deacetylase"/>
    <property type="match status" value="1"/>
</dbReference>
<dbReference type="EMBL" id="FQYU01000012">
    <property type="protein sequence ID" value="SHJ90954.1"/>
    <property type="molecule type" value="Genomic_DNA"/>
</dbReference>
<accession>A0A1M6N5J1</accession>
<gene>
    <name evidence="1" type="ORF">SAMN04488513_11233</name>
</gene>
<evidence type="ECO:0000313" key="1">
    <source>
        <dbReference type="EMBL" id="SHJ90954.1"/>
    </source>
</evidence>
<dbReference type="Pfam" id="PF03746">
    <property type="entry name" value="LamB_YcsF"/>
    <property type="match status" value="1"/>
</dbReference>
<dbReference type="Gene3D" id="3.20.20.370">
    <property type="entry name" value="Glycoside hydrolase/deacetylase"/>
    <property type="match status" value="1"/>
</dbReference>